<name>A0AAV9TIC2_9PEZI</name>
<feature type="compositionally biased region" description="Basic and acidic residues" evidence="1">
    <location>
        <begin position="37"/>
        <end position="53"/>
    </location>
</feature>
<feature type="region of interest" description="Disordered" evidence="1">
    <location>
        <begin position="24"/>
        <end position="53"/>
    </location>
</feature>
<dbReference type="InterPro" id="IPR046539">
    <property type="entry name" value="DUF6604"/>
</dbReference>
<dbReference type="Proteomes" id="UP001327957">
    <property type="component" value="Unassembled WGS sequence"/>
</dbReference>
<evidence type="ECO:0000313" key="3">
    <source>
        <dbReference type="EMBL" id="KAK6221179.1"/>
    </source>
</evidence>
<feature type="compositionally biased region" description="Basic residues" evidence="1">
    <location>
        <begin position="27"/>
        <end position="36"/>
    </location>
</feature>
<feature type="domain" description="DUF6604" evidence="2">
    <location>
        <begin position="20"/>
        <end position="269"/>
    </location>
</feature>
<proteinExistence type="predicted"/>
<dbReference type="EMBL" id="JASAOK010000023">
    <property type="protein sequence ID" value="KAK6221179.1"/>
    <property type="molecule type" value="Genomic_DNA"/>
</dbReference>
<sequence length="318" mass="34988">MLPIQLLGIYRQYKQDTDSVQVIPKSGRLKGKQRTKARGDGKAKEGPRPADKKTTRHIIAIKDFLPLAEFIASRQDPAVSVPAVFFTAIDRLIHLRSGFGGRLRENGLDPDSESAERHGYSVSILMAVREALRPGTAFATASTTGTDTVAGTGNTTPNDSSKDLSNRFAALTVDEPSQAFLEAFRNAPHERPVPRDEDPASYEAEPRTSIEDVLLAFTVLLNDLDRIRARIEWIWSNHRDGKFDLAAAAAVATNTAISVARGMIEEVAPLLDAQDRGVSGVLNKFYLMICLQKGYTAEQVHLTDSQDNFNYNTYDIAN</sequence>
<accession>A0AAV9TIC2</accession>
<organism evidence="3 4">
    <name type="scientific">Colletotrichum tabaci</name>
    <dbReference type="NCBI Taxonomy" id="1209068"/>
    <lineage>
        <taxon>Eukaryota</taxon>
        <taxon>Fungi</taxon>
        <taxon>Dikarya</taxon>
        <taxon>Ascomycota</taxon>
        <taxon>Pezizomycotina</taxon>
        <taxon>Sordariomycetes</taxon>
        <taxon>Hypocreomycetidae</taxon>
        <taxon>Glomerellales</taxon>
        <taxon>Glomerellaceae</taxon>
        <taxon>Colletotrichum</taxon>
        <taxon>Colletotrichum destructivum species complex</taxon>
    </lineage>
</organism>
<reference evidence="3 4" key="1">
    <citation type="submission" date="2023-04" db="EMBL/GenBank/DDBJ databases">
        <title>Colletotrichum tabacum stain YC1 causing leaf anthracnose on Nicotiana tabacum(L.) cv.</title>
        <authorList>
            <person name="Ji Z."/>
            <person name="Wang M."/>
            <person name="Zhang J."/>
            <person name="Wang N."/>
            <person name="Zhou Z."/>
        </authorList>
    </citation>
    <scope>NUCLEOTIDE SEQUENCE [LARGE SCALE GENOMIC DNA]</scope>
    <source>
        <strain evidence="3 4">YC1</strain>
    </source>
</reference>
<evidence type="ECO:0000259" key="2">
    <source>
        <dbReference type="Pfam" id="PF20253"/>
    </source>
</evidence>
<keyword evidence="4" id="KW-1185">Reference proteome</keyword>
<evidence type="ECO:0000313" key="4">
    <source>
        <dbReference type="Proteomes" id="UP001327957"/>
    </source>
</evidence>
<dbReference type="PANTHER" id="PTHR38795:SF1">
    <property type="entry name" value="DUF6604 DOMAIN-CONTAINING PROTEIN"/>
    <property type="match status" value="1"/>
</dbReference>
<dbReference type="AlphaFoldDB" id="A0AAV9TIC2"/>
<dbReference type="PANTHER" id="PTHR38795">
    <property type="entry name" value="DUF6604 DOMAIN-CONTAINING PROTEIN"/>
    <property type="match status" value="1"/>
</dbReference>
<dbReference type="Pfam" id="PF20253">
    <property type="entry name" value="DUF6604"/>
    <property type="match status" value="1"/>
</dbReference>
<evidence type="ECO:0000256" key="1">
    <source>
        <dbReference type="SAM" id="MobiDB-lite"/>
    </source>
</evidence>
<comment type="caution">
    <text evidence="3">The sequence shown here is derived from an EMBL/GenBank/DDBJ whole genome shotgun (WGS) entry which is preliminary data.</text>
</comment>
<protein>
    <recommendedName>
        <fullName evidence="2">DUF6604 domain-containing protein</fullName>
    </recommendedName>
</protein>
<gene>
    <name evidence="3" type="ORF">QIS74_04908</name>
</gene>